<keyword evidence="2" id="KW-1185">Reference proteome</keyword>
<evidence type="ECO:0008006" key="3">
    <source>
        <dbReference type="Google" id="ProtNLM"/>
    </source>
</evidence>
<name>A0A8H6I6D2_9AGAR</name>
<dbReference type="Proteomes" id="UP000521943">
    <property type="component" value="Unassembled WGS sequence"/>
</dbReference>
<comment type="caution">
    <text evidence="1">The sequence shown here is derived from an EMBL/GenBank/DDBJ whole genome shotgun (WGS) entry which is preliminary data.</text>
</comment>
<evidence type="ECO:0000313" key="2">
    <source>
        <dbReference type="Proteomes" id="UP000521943"/>
    </source>
</evidence>
<accession>A0A8H6I6D2</accession>
<proteinExistence type="predicted"/>
<evidence type="ECO:0000313" key="1">
    <source>
        <dbReference type="EMBL" id="KAF6758712.1"/>
    </source>
</evidence>
<dbReference type="EMBL" id="JACGCI010000018">
    <property type="protein sequence ID" value="KAF6758712.1"/>
    <property type="molecule type" value="Genomic_DNA"/>
</dbReference>
<organism evidence="1 2">
    <name type="scientific">Ephemerocybe angulata</name>
    <dbReference type="NCBI Taxonomy" id="980116"/>
    <lineage>
        <taxon>Eukaryota</taxon>
        <taxon>Fungi</taxon>
        <taxon>Dikarya</taxon>
        <taxon>Basidiomycota</taxon>
        <taxon>Agaricomycotina</taxon>
        <taxon>Agaricomycetes</taxon>
        <taxon>Agaricomycetidae</taxon>
        <taxon>Agaricales</taxon>
        <taxon>Agaricineae</taxon>
        <taxon>Psathyrellaceae</taxon>
        <taxon>Ephemerocybe</taxon>
    </lineage>
</organism>
<dbReference type="AlphaFoldDB" id="A0A8H6I6D2"/>
<protein>
    <recommendedName>
        <fullName evidence="3">F-box domain-containing protein</fullName>
    </recommendedName>
</protein>
<reference evidence="1 2" key="1">
    <citation type="submission" date="2020-07" db="EMBL/GenBank/DDBJ databases">
        <title>Comparative genomics of pyrophilous fungi reveals a link between fire events and developmental genes.</title>
        <authorList>
            <consortium name="DOE Joint Genome Institute"/>
            <person name="Steindorff A.S."/>
            <person name="Carver A."/>
            <person name="Calhoun S."/>
            <person name="Stillman K."/>
            <person name="Liu H."/>
            <person name="Lipzen A."/>
            <person name="Pangilinan J."/>
            <person name="Labutti K."/>
            <person name="Bruns T.D."/>
            <person name="Grigoriev I.V."/>
        </authorList>
    </citation>
    <scope>NUCLEOTIDE SEQUENCE [LARGE SCALE GENOMIC DNA]</scope>
    <source>
        <strain evidence="1 2">CBS 144469</strain>
    </source>
</reference>
<dbReference type="OrthoDB" id="2966342at2759"/>
<gene>
    <name evidence="1" type="ORF">DFP72DRAFT_888013</name>
</gene>
<sequence>MPSPTLPPELWETIFRAATLSDGLHELQMHTMHYCHYRADMGHRRTRRALATKRSIANVCRDWFMLSESLAYEHVELRSYLHLDALTQHMKGSGLLGQPRGNYVRRLDIAAPSGFSKSTPEEERFPKAKDILSQIGELFPLLPNIKIFLFRHAFLGRHNIFDTKEGLHFLTSPSPTLESVTWIDENWNWALLEPPFSLWVKFLESHPNLKTIHRPRLEYEREYFDYEEPLLAKPMSQVTQLSLRVDHLARPDLLLTSDPLSSGREPMDLYPNLRHVVFMFSVVGPMDMEMLGGTLPTPTMLEIHGHKLTSVDCVYHKVLLEDSPQLAWFSMIAQFCPNLEELGVFLNWRWRERESDAEWDIALPHAFPNVKRLKVRRLVKKFDVAAYRQMLGFVRRAVSGLERTLPSCRSVQFVEERDVLYLRRYGDKLQAELGLLEASGIEILDSPGTPAMLGAK</sequence>